<feature type="non-terminal residue" evidence="1">
    <location>
        <position position="110"/>
    </location>
</feature>
<feature type="non-terminal residue" evidence="1">
    <location>
        <position position="1"/>
    </location>
</feature>
<dbReference type="AlphaFoldDB" id="A0A9N9GLF0"/>
<keyword evidence="2" id="KW-1185">Reference proteome</keyword>
<dbReference type="EMBL" id="CAJVPZ010010184">
    <property type="protein sequence ID" value="CAG8617095.1"/>
    <property type="molecule type" value="Genomic_DNA"/>
</dbReference>
<comment type="caution">
    <text evidence="1">The sequence shown here is derived from an EMBL/GenBank/DDBJ whole genome shotgun (WGS) entry which is preliminary data.</text>
</comment>
<accession>A0A9N9GLF0</accession>
<gene>
    <name evidence="1" type="ORF">RFULGI_LOCUS7213</name>
</gene>
<dbReference type="Proteomes" id="UP000789396">
    <property type="component" value="Unassembled WGS sequence"/>
</dbReference>
<protein>
    <submittedName>
        <fullName evidence="1">8962_t:CDS:1</fullName>
    </submittedName>
</protein>
<proteinExistence type="predicted"/>
<sequence length="110" mass="12238">IDDMADLLAEKVTLISSVCFPFFVPCTKGSNLRSFVTTAEPSAISEDASGDGDFLRLRTFLPSLLEENEDNTFEELIDLTEPTSLNSIFQNPIESETLMKITNHPPKQLK</sequence>
<name>A0A9N9GLF0_9GLOM</name>
<reference evidence="1" key="1">
    <citation type="submission" date="2021-06" db="EMBL/GenBank/DDBJ databases">
        <authorList>
            <person name="Kallberg Y."/>
            <person name="Tangrot J."/>
            <person name="Rosling A."/>
        </authorList>
    </citation>
    <scope>NUCLEOTIDE SEQUENCE</scope>
    <source>
        <strain evidence="1">IN212</strain>
    </source>
</reference>
<organism evidence="1 2">
    <name type="scientific">Racocetra fulgida</name>
    <dbReference type="NCBI Taxonomy" id="60492"/>
    <lineage>
        <taxon>Eukaryota</taxon>
        <taxon>Fungi</taxon>
        <taxon>Fungi incertae sedis</taxon>
        <taxon>Mucoromycota</taxon>
        <taxon>Glomeromycotina</taxon>
        <taxon>Glomeromycetes</taxon>
        <taxon>Diversisporales</taxon>
        <taxon>Gigasporaceae</taxon>
        <taxon>Racocetra</taxon>
    </lineage>
</organism>
<evidence type="ECO:0000313" key="1">
    <source>
        <dbReference type="EMBL" id="CAG8617095.1"/>
    </source>
</evidence>
<evidence type="ECO:0000313" key="2">
    <source>
        <dbReference type="Proteomes" id="UP000789396"/>
    </source>
</evidence>